<name>A0A8S5UEI9_9CAUD</name>
<dbReference type="EMBL" id="BK016075">
    <property type="protein sequence ID" value="DAF92843.1"/>
    <property type="molecule type" value="Genomic_DNA"/>
</dbReference>
<evidence type="ECO:0000259" key="1">
    <source>
        <dbReference type="SMART" id="SM00382"/>
    </source>
</evidence>
<dbReference type="InterPro" id="IPR027417">
    <property type="entry name" value="P-loop_NTPase"/>
</dbReference>
<dbReference type="SUPFAM" id="SSF52540">
    <property type="entry name" value="P-loop containing nucleoside triphosphate hydrolases"/>
    <property type="match status" value="1"/>
</dbReference>
<evidence type="ECO:0000313" key="2">
    <source>
        <dbReference type="EMBL" id="DAF92843.1"/>
    </source>
</evidence>
<dbReference type="Pfam" id="PF13481">
    <property type="entry name" value="AAA_25"/>
    <property type="match status" value="1"/>
</dbReference>
<dbReference type="InterPro" id="IPR003593">
    <property type="entry name" value="AAA+_ATPase"/>
</dbReference>
<accession>A0A8S5UEI9</accession>
<organism evidence="2">
    <name type="scientific">Myoviridae sp. ctDvB7</name>
    <dbReference type="NCBI Taxonomy" id="2825057"/>
    <lineage>
        <taxon>Viruses</taxon>
        <taxon>Duplodnaviria</taxon>
        <taxon>Heunggongvirae</taxon>
        <taxon>Uroviricota</taxon>
        <taxon>Caudoviricetes</taxon>
    </lineage>
</organism>
<feature type="domain" description="AAA+ ATPase" evidence="1">
    <location>
        <begin position="33"/>
        <end position="197"/>
    </location>
</feature>
<protein>
    <submittedName>
        <fullName evidence="2">AAA domain protein</fullName>
    </submittedName>
</protein>
<dbReference type="Gene3D" id="3.40.50.300">
    <property type="entry name" value="P-loop containing nucleotide triphosphate hydrolases"/>
    <property type="match status" value="1"/>
</dbReference>
<reference evidence="2" key="1">
    <citation type="journal article" date="2021" name="Proc. Natl. Acad. Sci. U.S.A.">
        <title>A Catalog of Tens of Thousands of Viruses from Human Metagenomes Reveals Hidden Associations with Chronic Diseases.</title>
        <authorList>
            <person name="Tisza M.J."/>
            <person name="Buck C.B."/>
        </authorList>
    </citation>
    <scope>NUCLEOTIDE SEQUENCE</scope>
    <source>
        <strain evidence="2">CtDvB7</strain>
    </source>
</reference>
<proteinExistence type="predicted"/>
<sequence length="305" mass="33919">MSGNRFDFLNAPSIDELCALEDRQILLPGFLLEKSINIVWGRSGLGKTWLCFALAKHLSKMGFESVYLDADNGAQLIKDRGYDRVIKELDGSMTYVNADLMDDAKSGMSDIFKSIEDNAEKGYDKALFILDSLSFFLGEDVYDEAKIHKLITFCKRIRRAGGTLIVIAHATKAGGNIRGSGSLINSVDEVWEAATMPSKQGELNFILEPYKRRLNVEKSAFNIRCGECALTQTDPASLEISQKELDRAENIKEILSGGPLNQNKIYKALGISKGDRATQRTLERFCGIYWDKFSGAGNSVNYKLI</sequence>
<dbReference type="SMART" id="SM00382">
    <property type="entry name" value="AAA"/>
    <property type="match status" value="1"/>
</dbReference>